<feature type="compositionally biased region" description="Polar residues" evidence="7">
    <location>
        <begin position="291"/>
        <end position="313"/>
    </location>
</feature>
<evidence type="ECO:0000313" key="10">
    <source>
        <dbReference type="EMBL" id="KAF5734619.1"/>
    </source>
</evidence>
<evidence type="ECO:0000256" key="3">
    <source>
        <dbReference type="ARBA" id="ARBA00023015"/>
    </source>
</evidence>
<feature type="domain" description="TCP" evidence="8">
    <location>
        <begin position="140"/>
        <end position="198"/>
    </location>
</feature>
<feature type="compositionally biased region" description="Basic and acidic residues" evidence="7">
    <location>
        <begin position="315"/>
        <end position="325"/>
    </location>
</feature>
<evidence type="ECO:0000256" key="6">
    <source>
        <dbReference type="ARBA" id="ARBA00023242"/>
    </source>
</evidence>
<feature type="region of interest" description="Disordered" evidence="7">
    <location>
        <begin position="238"/>
        <end position="338"/>
    </location>
</feature>
<dbReference type="GO" id="GO:0003700">
    <property type="term" value="F:DNA-binding transcription factor activity"/>
    <property type="evidence" value="ECO:0007669"/>
    <property type="project" value="InterPro"/>
</dbReference>
<dbReference type="Pfam" id="PF03634">
    <property type="entry name" value="TCP"/>
    <property type="match status" value="1"/>
</dbReference>
<organism evidence="10 11">
    <name type="scientific">Tripterygium wilfordii</name>
    <name type="common">Thunder God vine</name>
    <dbReference type="NCBI Taxonomy" id="458696"/>
    <lineage>
        <taxon>Eukaryota</taxon>
        <taxon>Viridiplantae</taxon>
        <taxon>Streptophyta</taxon>
        <taxon>Embryophyta</taxon>
        <taxon>Tracheophyta</taxon>
        <taxon>Spermatophyta</taxon>
        <taxon>Magnoliopsida</taxon>
        <taxon>eudicotyledons</taxon>
        <taxon>Gunneridae</taxon>
        <taxon>Pentapetalae</taxon>
        <taxon>rosids</taxon>
        <taxon>fabids</taxon>
        <taxon>Celastrales</taxon>
        <taxon>Celastraceae</taxon>
        <taxon>Tripterygium</taxon>
    </lineage>
</organism>
<dbReference type="Proteomes" id="UP000593562">
    <property type="component" value="Unassembled WGS sequence"/>
</dbReference>
<feature type="domain" description="R" evidence="9">
    <location>
        <begin position="265"/>
        <end position="282"/>
    </location>
</feature>
<proteinExistence type="predicted"/>
<comment type="subcellular location">
    <subcellularLocation>
        <location evidence="1">Nucleus</location>
    </subcellularLocation>
</comment>
<evidence type="ECO:0000259" key="8">
    <source>
        <dbReference type="PROSITE" id="PS51369"/>
    </source>
</evidence>
<evidence type="ECO:0000256" key="2">
    <source>
        <dbReference type="ARBA" id="ARBA00022473"/>
    </source>
</evidence>
<feature type="compositionally biased region" description="Basic residues" evidence="7">
    <location>
        <begin position="137"/>
        <end position="146"/>
    </location>
</feature>
<keyword evidence="5" id="KW-0804">Transcription</keyword>
<dbReference type="PANTHER" id="PTHR31072:SF226">
    <property type="entry name" value="TRANSCRIPTION FACTOR TCP18"/>
    <property type="match status" value="1"/>
</dbReference>
<comment type="caution">
    <text evidence="10">The sequence shown here is derived from an EMBL/GenBank/DDBJ whole genome shotgun (WGS) entry which is preliminary data.</text>
</comment>
<dbReference type="InterPro" id="IPR005333">
    <property type="entry name" value="Transcription_factor_TCP"/>
</dbReference>
<dbReference type="OrthoDB" id="1896834at2759"/>
<keyword evidence="6" id="KW-0539">Nucleus</keyword>
<keyword evidence="11" id="KW-1185">Reference proteome</keyword>
<dbReference type="PROSITE" id="PS51370">
    <property type="entry name" value="R"/>
    <property type="match status" value="1"/>
</dbReference>
<accession>A0A7J7CKQ1</accession>
<evidence type="ECO:0000313" key="11">
    <source>
        <dbReference type="Proteomes" id="UP000593562"/>
    </source>
</evidence>
<feature type="compositionally biased region" description="Basic and acidic residues" evidence="7">
    <location>
        <begin position="99"/>
        <end position="124"/>
    </location>
</feature>
<keyword evidence="3" id="KW-0805">Transcription regulation</keyword>
<sequence>MSFSSDLLGFSNHCNQDPQMIPSSNYNGNDFISYSDINPISLTPFHNYTINPNSSKQYLDEQYPPNFLHLPSPLLHYELEFLENHDVFNFYSPQPMKGTDDSVTDFRGEESTSIEKRNSKDTKMKKVSTTTIAGGKKSGKKDRHSKINTAQGPRDRRMRLSLKVATEFFDLQDKLGYDKASKTIEWLLTQANAEIKKLASSLPNMSCSTVNNAAKSASSATNSECEVVSQINSIEPKESSIGMKKKGRLSSISRKNAFRGGPLVKESREKARARARERARMKLCDHHDQLSRLSSRSPFEASDSSSRHNNNPSMEVEKPSYHDQQENTTATTTHEDMVDNNSSVIMDKYWNFTGPSNFGYLPHTSTSNTTSIPQQNQSTDFQFFGKPWDSYNNVNLY</sequence>
<evidence type="ECO:0000256" key="5">
    <source>
        <dbReference type="ARBA" id="ARBA00023163"/>
    </source>
</evidence>
<dbReference type="EMBL" id="JAAARO010000015">
    <property type="protein sequence ID" value="KAF5734619.1"/>
    <property type="molecule type" value="Genomic_DNA"/>
</dbReference>
<evidence type="ECO:0000256" key="7">
    <source>
        <dbReference type="SAM" id="MobiDB-lite"/>
    </source>
</evidence>
<dbReference type="PANTHER" id="PTHR31072">
    <property type="entry name" value="TRANSCRIPTION FACTOR TCP4-RELATED"/>
    <property type="match status" value="1"/>
</dbReference>
<feature type="region of interest" description="Disordered" evidence="7">
    <location>
        <begin position="99"/>
        <end position="156"/>
    </location>
</feature>
<reference evidence="10 11" key="1">
    <citation type="journal article" date="2020" name="Nat. Commun.">
        <title>Genome of Tripterygium wilfordii and identification of cytochrome P450 involved in triptolide biosynthesis.</title>
        <authorList>
            <person name="Tu L."/>
            <person name="Su P."/>
            <person name="Zhang Z."/>
            <person name="Gao L."/>
            <person name="Wang J."/>
            <person name="Hu T."/>
            <person name="Zhou J."/>
            <person name="Zhang Y."/>
            <person name="Zhao Y."/>
            <person name="Liu Y."/>
            <person name="Song Y."/>
            <person name="Tong Y."/>
            <person name="Lu Y."/>
            <person name="Yang J."/>
            <person name="Xu C."/>
            <person name="Jia M."/>
            <person name="Peters R.J."/>
            <person name="Huang L."/>
            <person name="Gao W."/>
        </authorList>
    </citation>
    <scope>NUCLEOTIDE SEQUENCE [LARGE SCALE GENOMIC DNA]</scope>
    <source>
        <strain evidence="11">cv. XIE 37</strain>
        <tissue evidence="10">Leaf</tissue>
    </source>
</reference>
<dbReference type="GO" id="GO:0005634">
    <property type="term" value="C:nucleus"/>
    <property type="evidence" value="ECO:0007669"/>
    <property type="project" value="UniProtKB-SubCell"/>
</dbReference>
<feature type="compositionally biased region" description="Basic and acidic residues" evidence="7">
    <location>
        <begin position="265"/>
        <end position="290"/>
    </location>
</feature>
<dbReference type="InterPro" id="IPR017888">
    <property type="entry name" value="CYC/TB1_R_domain"/>
</dbReference>
<protein>
    <submittedName>
        <fullName evidence="10">Uncharacterized protein</fullName>
    </submittedName>
</protein>
<keyword evidence="2" id="KW-0217">Developmental protein</keyword>
<dbReference type="GO" id="GO:0043565">
    <property type="term" value="F:sequence-specific DNA binding"/>
    <property type="evidence" value="ECO:0007669"/>
    <property type="project" value="TreeGrafter"/>
</dbReference>
<evidence type="ECO:0000259" key="9">
    <source>
        <dbReference type="PROSITE" id="PS51370"/>
    </source>
</evidence>
<dbReference type="PROSITE" id="PS51369">
    <property type="entry name" value="TCP"/>
    <property type="match status" value="1"/>
</dbReference>
<gene>
    <name evidence="10" type="ORF">HS088_TW15G00111</name>
</gene>
<keyword evidence="4" id="KW-0238">DNA-binding</keyword>
<dbReference type="InParanoid" id="A0A7J7CKQ1"/>
<name>A0A7J7CKQ1_TRIWF</name>
<dbReference type="InterPro" id="IPR017887">
    <property type="entry name" value="TF_TCP_subgr"/>
</dbReference>
<evidence type="ECO:0000256" key="4">
    <source>
        <dbReference type="ARBA" id="ARBA00023125"/>
    </source>
</evidence>
<dbReference type="AlphaFoldDB" id="A0A7J7CKQ1"/>
<evidence type="ECO:0000256" key="1">
    <source>
        <dbReference type="ARBA" id="ARBA00004123"/>
    </source>
</evidence>
<dbReference type="GO" id="GO:2000032">
    <property type="term" value="P:regulation of secondary shoot formation"/>
    <property type="evidence" value="ECO:0007669"/>
    <property type="project" value="TreeGrafter"/>
</dbReference>